<reference evidence="3" key="3">
    <citation type="submission" date="2012-09" db="EMBL/GenBank/DDBJ databases">
        <authorList>
            <consortium name="VectorBase"/>
        </authorList>
    </citation>
    <scope>NUCLEOTIDE SEQUENCE</scope>
    <source>
        <strain evidence="3">Liverpool</strain>
    </source>
</reference>
<feature type="chain" id="PRO_5014307578" evidence="2">
    <location>
        <begin position="32"/>
        <end position="152"/>
    </location>
</feature>
<dbReference type="HOGENOM" id="CLU_1723830_0_0_1"/>
<evidence type="ECO:0000313" key="3">
    <source>
        <dbReference type="EMBL" id="EAT40534.1"/>
    </source>
</evidence>
<organism evidence="3 4">
    <name type="scientific">Aedes aegypti</name>
    <name type="common">Yellowfever mosquito</name>
    <name type="synonym">Culex aegypti</name>
    <dbReference type="NCBI Taxonomy" id="7159"/>
    <lineage>
        <taxon>Eukaryota</taxon>
        <taxon>Metazoa</taxon>
        <taxon>Ecdysozoa</taxon>
        <taxon>Arthropoda</taxon>
        <taxon>Hexapoda</taxon>
        <taxon>Insecta</taxon>
        <taxon>Pterygota</taxon>
        <taxon>Neoptera</taxon>
        <taxon>Endopterygota</taxon>
        <taxon>Diptera</taxon>
        <taxon>Nematocera</taxon>
        <taxon>Culicoidea</taxon>
        <taxon>Culicidae</taxon>
        <taxon>Culicinae</taxon>
        <taxon>Aedini</taxon>
        <taxon>Aedes</taxon>
        <taxon>Stegomyia</taxon>
    </lineage>
</organism>
<gene>
    <name evidence="3" type="ORF">AaeL_AAEL007751</name>
</gene>
<dbReference type="AlphaFoldDB" id="Q170X5"/>
<feature type="signal peptide" evidence="2">
    <location>
        <begin position="1"/>
        <end position="31"/>
    </location>
</feature>
<keyword evidence="1" id="KW-0472">Membrane</keyword>
<reference evidence="3" key="1">
    <citation type="submission" date="2005-10" db="EMBL/GenBank/DDBJ databases">
        <authorList>
            <person name="Loftus B.J."/>
            <person name="Nene V.M."/>
            <person name="Hannick L.I."/>
            <person name="Bidwell S."/>
            <person name="Haas B."/>
            <person name="Amedeo P."/>
            <person name="Orvis J."/>
            <person name="Wortman J.R."/>
            <person name="White O.R."/>
            <person name="Salzberg S."/>
            <person name="Shumway M."/>
            <person name="Koo H."/>
            <person name="Zhao Y."/>
            <person name="Holmes M."/>
            <person name="Miller J."/>
            <person name="Schatz M."/>
            <person name="Pop M."/>
            <person name="Pai G."/>
            <person name="Utterback T."/>
            <person name="Rogers Y.-H."/>
            <person name="Kravitz S."/>
            <person name="Fraser C.M."/>
        </authorList>
    </citation>
    <scope>NUCLEOTIDE SEQUENCE</scope>
    <source>
        <strain evidence="3">Liverpool</strain>
    </source>
</reference>
<keyword evidence="1" id="KW-1133">Transmembrane helix</keyword>
<keyword evidence="2" id="KW-0732">Signal</keyword>
<accession>Q170X5</accession>
<feature type="transmembrane region" description="Helical" evidence="1">
    <location>
        <begin position="58"/>
        <end position="90"/>
    </location>
</feature>
<name>Q170X5_AEDAE</name>
<sequence length="152" mass="17076">MNHSFSRRRRRRHFLAPVVVVVLAAVKSSSSRFSGDCGLLLFLRPLREPTNTKEHTKLLTFFYLFLSPAGAKAHTIILLIYFCVLVHFCVHFQTIPTTSRGNSAAVFFMDLNFRLGRKTKPGTVSPFSGLIPKNDTPILSQVGTLRLQGNNE</sequence>
<evidence type="ECO:0000256" key="1">
    <source>
        <dbReference type="SAM" id="Phobius"/>
    </source>
</evidence>
<dbReference type="PaxDb" id="7159-AAEL007751-PA"/>
<dbReference type="EMBL" id="CH477463">
    <property type="protein sequence ID" value="EAT40534.1"/>
    <property type="molecule type" value="Genomic_DNA"/>
</dbReference>
<evidence type="ECO:0000313" key="4">
    <source>
        <dbReference type="Proteomes" id="UP000682892"/>
    </source>
</evidence>
<keyword evidence="1" id="KW-0812">Transmembrane</keyword>
<evidence type="ECO:0000256" key="2">
    <source>
        <dbReference type="SAM" id="SignalP"/>
    </source>
</evidence>
<protein>
    <submittedName>
        <fullName evidence="3">AAEL007751-PA</fullName>
    </submittedName>
</protein>
<reference evidence="3" key="2">
    <citation type="journal article" date="2007" name="Science">
        <title>Genome sequence of Aedes aegypti, a major arbovirus vector.</title>
        <authorList>
            <person name="Nene V."/>
            <person name="Wortman J.R."/>
            <person name="Lawson D."/>
            <person name="Haas B."/>
            <person name="Kodira C."/>
            <person name="Tu Z.J."/>
            <person name="Loftus B."/>
            <person name="Xi Z."/>
            <person name="Megy K."/>
            <person name="Grabherr M."/>
            <person name="Ren Q."/>
            <person name="Zdobnov E.M."/>
            <person name="Lobo N.F."/>
            <person name="Campbell K.S."/>
            <person name="Brown S.E."/>
            <person name="Bonaldo M.F."/>
            <person name="Zhu J."/>
            <person name="Sinkins S.P."/>
            <person name="Hogenkamp D.G."/>
            <person name="Amedeo P."/>
            <person name="Arensburger P."/>
            <person name="Atkinson P.W."/>
            <person name="Bidwell S."/>
            <person name="Biedler J."/>
            <person name="Birney E."/>
            <person name="Bruggner R.V."/>
            <person name="Costas J."/>
            <person name="Coy M.R."/>
            <person name="Crabtree J."/>
            <person name="Crawford M."/>
            <person name="Debruyn B."/>
            <person name="Decaprio D."/>
            <person name="Eiglmeier K."/>
            <person name="Eisenstadt E."/>
            <person name="El-Dorry H."/>
            <person name="Gelbart W.M."/>
            <person name="Gomes S.L."/>
            <person name="Hammond M."/>
            <person name="Hannick L.I."/>
            <person name="Hogan J.R."/>
            <person name="Holmes M.H."/>
            <person name="Jaffe D."/>
            <person name="Johnston J.S."/>
            <person name="Kennedy R.C."/>
            <person name="Koo H."/>
            <person name="Kravitz S."/>
            <person name="Kriventseva E.V."/>
            <person name="Kulp D."/>
            <person name="Labutti K."/>
            <person name="Lee E."/>
            <person name="Li S."/>
            <person name="Lovin D.D."/>
            <person name="Mao C."/>
            <person name="Mauceli E."/>
            <person name="Menck C.F."/>
            <person name="Miller J.R."/>
            <person name="Montgomery P."/>
            <person name="Mori A."/>
            <person name="Nascimento A.L."/>
            <person name="Naveira H.F."/>
            <person name="Nusbaum C."/>
            <person name="O'leary S."/>
            <person name="Orvis J."/>
            <person name="Pertea M."/>
            <person name="Quesneville H."/>
            <person name="Reidenbach K.R."/>
            <person name="Rogers Y.H."/>
            <person name="Roth C.W."/>
            <person name="Schneider J.R."/>
            <person name="Schatz M."/>
            <person name="Shumway M."/>
            <person name="Stanke M."/>
            <person name="Stinson E.O."/>
            <person name="Tubio J.M."/>
            <person name="Vanzee J.P."/>
            <person name="Verjovski-Almeida S."/>
            <person name="Werner D."/>
            <person name="White O."/>
            <person name="Wyder S."/>
            <person name="Zeng Q."/>
            <person name="Zhao Q."/>
            <person name="Zhao Y."/>
            <person name="Hill C.A."/>
            <person name="Raikhel A.S."/>
            <person name="Soares M.B."/>
            <person name="Knudson D.L."/>
            <person name="Lee N.H."/>
            <person name="Galagan J."/>
            <person name="Salzberg S.L."/>
            <person name="Paulsen I.T."/>
            <person name="Dimopoulos G."/>
            <person name="Collins F.H."/>
            <person name="Birren B."/>
            <person name="Fraser-Liggett C.M."/>
            <person name="Severson D.W."/>
        </authorList>
    </citation>
    <scope>NUCLEOTIDE SEQUENCE [LARGE SCALE GENOMIC DNA]</scope>
    <source>
        <strain evidence="3">Liverpool</strain>
    </source>
</reference>
<dbReference type="Proteomes" id="UP000682892">
    <property type="component" value="Chromosome 1"/>
</dbReference>
<proteinExistence type="predicted"/>